<protein>
    <submittedName>
        <fullName evidence="1">Sporulation histidine kinase inhibitor Sda</fullName>
    </submittedName>
</protein>
<accession>A0ABT1YHL2</accession>
<name>A0ABT1YHL2_9BACL</name>
<keyword evidence="2" id="KW-1185">Reference proteome</keyword>
<dbReference type="SUPFAM" id="SSF100985">
    <property type="entry name" value="Sporulation inhibitor Sda"/>
    <property type="match status" value="1"/>
</dbReference>
<dbReference type="InterPro" id="IPR015064">
    <property type="entry name" value="Sda"/>
</dbReference>
<dbReference type="RefSeq" id="WP_258213493.1">
    <property type="nucleotide sequence ID" value="NZ_JANQBD010000007.1"/>
</dbReference>
<dbReference type="GO" id="GO:0004860">
    <property type="term" value="F:protein kinase inhibitor activity"/>
    <property type="evidence" value="ECO:0007669"/>
    <property type="project" value="UniProtKB-KW"/>
</dbReference>
<dbReference type="Proteomes" id="UP001300012">
    <property type="component" value="Unassembled WGS sequence"/>
</dbReference>
<dbReference type="InterPro" id="IPR036916">
    <property type="entry name" value="Sda_sf"/>
</dbReference>
<reference evidence="1 2" key="1">
    <citation type="submission" date="2022-08" db="EMBL/GenBank/DDBJ databases">
        <title>Paenibacillus endoradicis sp. nov., Paenibacillus radicibacter sp. nov and Paenibacillus pararadicis sp. nov., three cold-adapted plant growth-promoting bacteria isolated from root of Larix gmelinii in Great Khingan.</title>
        <authorList>
            <person name="Xue H."/>
        </authorList>
    </citation>
    <scope>NUCLEOTIDE SEQUENCE [LARGE SCALE GENOMIC DNA]</scope>
    <source>
        <strain evidence="1 2">N5-1-1-5</strain>
    </source>
</reference>
<organism evidence="1 2">
    <name type="scientific">Paenibacillus radicis</name>
    <name type="common">ex Xue et al. 2023</name>
    <dbReference type="NCBI Taxonomy" id="2972489"/>
    <lineage>
        <taxon>Bacteria</taxon>
        <taxon>Bacillati</taxon>
        <taxon>Bacillota</taxon>
        <taxon>Bacilli</taxon>
        <taxon>Bacillales</taxon>
        <taxon>Paenibacillaceae</taxon>
        <taxon>Paenibacillus</taxon>
    </lineage>
</organism>
<dbReference type="EMBL" id="JANQBD010000007">
    <property type="protein sequence ID" value="MCR8631904.1"/>
    <property type="molecule type" value="Genomic_DNA"/>
</dbReference>
<dbReference type="Gene3D" id="1.10.287.1100">
    <property type="entry name" value="Sporulation inhibitor A"/>
    <property type="match status" value="1"/>
</dbReference>
<gene>
    <name evidence="1" type="ORF">NV381_11865</name>
</gene>
<evidence type="ECO:0000313" key="2">
    <source>
        <dbReference type="Proteomes" id="UP001300012"/>
    </source>
</evidence>
<sequence>MKLNDNHLLASYNLARELELDKAFIELLEKELIKRGIIFQPSENDSNKS</sequence>
<proteinExistence type="predicted"/>
<evidence type="ECO:0000313" key="1">
    <source>
        <dbReference type="EMBL" id="MCR8631904.1"/>
    </source>
</evidence>
<keyword evidence="1" id="KW-0649">Protein kinase inhibitor</keyword>
<dbReference type="Pfam" id="PF08970">
    <property type="entry name" value="Sda"/>
    <property type="match status" value="1"/>
</dbReference>
<comment type="caution">
    <text evidence="1">The sequence shown here is derived from an EMBL/GenBank/DDBJ whole genome shotgun (WGS) entry which is preliminary data.</text>
</comment>